<evidence type="ECO:0000313" key="3">
    <source>
        <dbReference type="Proteomes" id="UP000322244"/>
    </source>
</evidence>
<comment type="caution">
    <text evidence="2">The sequence shown here is derived from an EMBL/GenBank/DDBJ whole genome shotgun (WGS) entry which is preliminary data.</text>
</comment>
<keyword evidence="1" id="KW-0732">Signal</keyword>
<gene>
    <name evidence="2" type="ORF">FOY51_20590</name>
</gene>
<dbReference type="AlphaFoldDB" id="A0A5A7S778"/>
<dbReference type="Proteomes" id="UP000322244">
    <property type="component" value="Unassembled WGS sequence"/>
</dbReference>
<protein>
    <submittedName>
        <fullName evidence="2">Uncharacterized protein</fullName>
    </submittedName>
</protein>
<sequence length="155" mass="15147">MPNMGKHKKMTIGGAVVALAAAPLLALVGPGSASALVQGGTATITATGNAVHGDFQSVTTSSGADANCWLHTDQPGSADSAVSPAQGGQASVDWFQGNGGHTYVAYCSDPGDMGALPTFMGQKVVTLPAGPAGPAAPDPAKPPWCAFIPTGSAGC</sequence>
<name>A0A5A7S778_9NOCA</name>
<dbReference type="RefSeq" id="WP_149432148.1">
    <property type="nucleotide sequence ID" value="NZ_VLNY01000012.1"/>
</dbReference>
<feature type="signal peptide" evidence="1">
    <location>
        <begin position="1"/>
        <end position="35"/>
    </location>
</feature>
<accession>A0A5A7S778</accession>
<dbReference type="EMBL" id="VLNY01000012">
    <property type="protein sequence ID" value="KAA0021029.1"/>
    <property type="molecule type" value="Genomic_DNA"/>
</dbReference>
<feature type="chain" id="PRO_5022829112" evidence="1">
    <location>
        <begin position="36"/>
        <end position="155"/>
    </location>
</feature>
<evidence type="ECO:0000256" key="1">
    <source>
        <dbReference type="SAM" id="SignalP"/>
    </source>
</evidence>
<organism evidence="2 3">
    <name type="scientific">Antrihabitans cavernicola</name>
    <dbReference type="NCBI Taxonomy" id="2495913"/>
    <lineage>
        <taxon>Bacteria</taxon>
        <taxon>Bacillati</taxon>
        <taxon>Actinomycetota</taxon>
        <taxon>Actinomycetes</taxon>
        <taxon>Mycobacteriales</taxon>
        <taxon>Nocardiaceae</taxon>
        <taxon>Antrihabitans</taxon>
    </lineage>
</organism>
<keyword evidence="3" id="KW-1185">Reference proteome</keyword>
<proteinExistence type="predicted"/>
<evidence type="ECO:0000313" key="2">
    <source>
        <dbReference type="EMBL" id="KAA0021029.1"/>
    </source>
</evidence>
<reference evidence="2 3" key="1">
    <citation type="submission" date="2019-07" db="EMBL/GenBank/DDBJ databases">
        <title>Rhodococcus cavernicolus sp. nov., isolated from a cave.</title>
        <authorList>
            <person name="Lee S.D."/>
        </authorList>
    </citation>
    <scope>NUCLEOTIDE SEQUENCE [LARGE SCALE GENOMIC DNA]</scope>
    <source>
        <strain evidence="2 3">C1-24</strain>
    </source>
</reference>